<proteinExistence type="predicted"/>
<dbReference type="PATRIC" id="fig|28892.9.peg.1736"/>
<organism evidence="5 6">
    <name type="scientific">Methanofollis liminatans DSM 4140</name>
    <dbReference type="NCBI Taxonomy" id="28892"/>
    <lineage>
        <taxon>Archaea</taxon>
        <taxon>Methanobacteriati</taxon>
        <taxon>Methanobacteriota</taxon>
        <taxon>Stenosarchaea group</taxon>
        <taxon>Methanomicrobia</taxon>
        <taxon>Methanomicrobiales</taxon>
        <taxon>Methanomicrobiaceae</taxon>
        <taxon>Methanofollis</taxon>
    </lineage>
</organism>
<dbReference type="InterPro" id="IPR046342">
    <property type="entry name" value="CBS_dom_sf"/>
</dbReference>
<keyword evidence="2" id="KW-0486">Methionine biosynthesis</keyword>
<accession>J1L474</accession>
<evidence type="ECO:0000259" key="4">
    <source>
        <dbReference type="PROSITE" id="PS51371"/>
    </source>
</evidence>
<dbReference type="Pfam" id="PF01837">
    <property type="entry name" value="HcyBio"/>
    <property type="match status" value="1"/>
</dbReference>
<evidence type="ECO:0000313" key="5">
    <source>
        <dbReference type="EMBL" id="EJG07550.1"/>
    </source>
</evidence>
<dbReference type="Gene3D" id="3.10.580.10">
    <property type="entry name" value="CBS-domain"/>
    <property type="match status" value="2"/>
</dbReference>
<dbReference type="SMART" id="SM00116">
    <property type="entry name" value="CBS"/>
    <property type="match status" value="2"/>
</dbReference>
<dbReference type="InterPro" id="IPR051257">
    <property type="entry name" value="Diverse_CBS-Domain"/>
</dbReference>
<dbReference type="Proteomes" id="UP000005095">
    <property type="component" value="Chromosome"/>
</dbReference>
<name>J1L474_9EURY</name>
<dbReference type="SUPFAM" id="SSF54631">
    <property type="entry name" value="CBS-domain pair"/>
    <property type="match status" value="1"/>
</dbReference>
<dbReference type="EMBL" id="CM001555">
    <property type="protein sequence ID" value="EJG07550.1"/>
    <property type="molecule type" value="Genomic_DNA"/>
</dbReference>
<dbReference type="PIRSF" id="PIRSF004698">
    <property type="entry name" value="UCP004698_CBS_MJ0100"/>
    <property type="match status" value="1"/>
</dbReference>
<gene>
    <name evidence="5" type="ORF">Metli_1602</name>
</gene>
<keyword evidence="6" id="KW-1185">Reference proteome</keyword>
<dbReference type="HOGENOM" id="CLU_043239_0_0_2"/>
<dbReference type="Pfam" id="PF00571">
    <property type="entry name" value="CBS"/>
    <property type="match status" value="2"/>
</dbReference>
<keyword evidence="1 3" id="KW-0129">CBS domain</keyword>
<evidence type="ECO:0000256" key="3">
    <source>
        <dbReference type="PROSITE-ProRule" id="PRU00703"/>
    </source>
</evidence>
<dbReference type="InterPro" id="IPR000644">
    <property type="entry name" value="CBS_dom"/>
</dbReference>
<dbReference type="InterPro" id="IPR016426">
    <property type="entry name" value="MA1821-like"/>
</dbReference>
<reference evidence="5 6" key="1">
    <citation type="submission" date="2011-08" db="EMBL/GenBank/DDBJ databases">
        <title>The complete genome of Methanofollis liminatans DSM 4140.</title>
        <authorList>
            <consortium name="US DOE Joint Genome Institute (JGI-PGF)"/>
            <person name="Lucas S."/>
            <person name="Han J."/>
            <person name="Lapidus A."/>
            <person name="Bruce D."/>
            <person name="Goodwin L."/>
            <person name="Pitluck S."/>
            <person name="Peters L."/>
            <person name="Kyrpides N."/>
            <person name="Mavromatis K."/>
            <person name="Ivanova N."/>
            <person name="Mikhailova N."/>
            <person name="Lu M."/>
            <person name="Detter J.C."/>
            <person name="Tapia R."/>
            <person name="Han C."/>
            <person name="Land M."/>
            <person name="Hauser L."/>
            <person name="Markowitz V."/>
            <person name="Cheng J.-F."/>
            <person name="Hugenholtz P."/>
            <person name="Woyke T."/>
            <person name="Wu D."/>
            <person name="Spring S."/>
            <person name="Schuler E."/>
            <person name="Brambilla E."/>
            <person name="Klenk H.-P."/>
            <person name="Eisen J.A."/>
        </authorList>
    </citation>
    <scope>NUCLEOTIDE SEQUENCE [LARGE SCALE GENOMIC DNA]</scope>
    <source>
        <strain evidence="5 6">DSM 4140</strain>
    </source>
</reference>
<dbReference type="GO" id="GO:0009086">
    <property type="term" value="P:methionine biosynthetic process"/>
    <property type="evidence" value="ECO:0007669"/>
    <property type="project" value="UniProtKB-KW"/>
</dbReference>
<protein>
    <recommendedName>
        <fullName evidence="4">CBS domain-containing protein</fullName>
    </recommendedName>
</protein>
<evidence type="ECO:0000256" key="2">
    <source>
        <dbReference type="ARBA" id="ARBA00023167"/>
    </source>
</evidence>
<dbReference type="PANTHER" id="PTHR43080">
    <property type="entry name" value="CBS DOMAIN-CONTAINING PROTEIN CBSX3, MITOCHONDRIAL"/>
    <property type="match status" value="1"/>
</dbReference>
<dbReference type="STRING" id="28892.Metli_1602"/>
<dbReference type="InterPro" id="IPR002708">
    <property type="entry name" value="HcyBio"/>
</dbReference>
<feature type="domain" description="CBS" evidence="4">
    <location>
        <begin position="390"/>
        <end position="446"/>
    </location>
</feature>
<dbReference type="PROSITE" id="PS51371">
    <property type="entry name" value="CBS"/>
    <property type="match status" value="2"/>
</dbReference>
<evidence type="ECO:0000313" key="6">
    <source>
        <dbReference type="Proteomes" id="UP000005095"/>
    </source>
</evidence>
<evidence type="ECO:0000256" key="1">
    <source>
        <dbReference type="ARBA" id="ARBA00023122"/>
    </source>
</evidence>
<dbReference type="PANTHER" id="PTHR43080:SF2">
    <property type="entry name" value="CBS DOMAIN-CONTAINING PROTEIN"/>
    <property type="match status" value="1"/>
</dbReference>
<keyword evidence="2" id="KW-0028">Amino-acid biosynthesis</keyword>
<sequence>MRDKYTTMEKSIDEINIRIRDGNARVVTAEEMPDIVAELGEEAALREVDVVTTGTFGAMCSSGAFFNFGHADPPIRMERVWLNDVEAYAGVAAVDAYLGATQQSTTQGDRYGGAHVIEDLISGRSVELRAMSRGTDCYPLRTVTTNLLLEDFNTATMLNPRNAYQCYNAAANSTDRVLHTYMGTLLPNCGNVSYSGAGALSPLANDPTYHVIGSGVPIFLGGAQGMVVGEGTQSSPATGFATLMTTGDLTHMSPDYIRAATFQGYGVTMYVGLGVPLPVTDLTVVRSTAVRDEDLTTGVVDYGVPSRDRPTLRRVTYAELKSGRIEINGEEVRTSSLSSYRKARQVAEALKGWVEMGSIALSLPTRRVDATRRTRPMRETKLVPRVREVMETKVVCITEDEPITEAALKLLRGETNHLPILDGDHRLVGIVTTYDVTKAVARPGDRLCVRDIMTRKVVRTTPEEAVDIAAQKLERHNISALPVVDPQNRVIGMLTALNLGKLLGGRWKA</sequence>
<feature type="domain" description="CBS" evidence="4">
    <location>
        <begin position="453"/>
        <end position="509"/>
    </location>
</feature>
<dbReference type="AlphaFoldDB" id="J1L474"/>